<proteinExistence type="predicted"/>
<dbReference type="AlphaFoldDB" id="A0A1N7QP56"/>
<feature type="coiled-coil region" evidence="1">
    <location>
        <begin position="112"/>
        <end position="146"/>
    </location>
</feature>
<dbReference type="STRING" id="1086013.SAMN05421774_11812"/>
<name>A0A1N7QP56_9RHOB</name>
<feature type="transmembrane region" description="Helical" evidence="2">
    <location>
        <begin position="95"/>
        <end position="117"/>
    </location>
</feature>
<sequence>MPLLYDVPLRFAEAVASDRAEIVGAMIKDKATKQVLAHMQQTSGFQQMLYNVVGLGSSSSPFSPLGIASLIQNEQIKHGISELQNSMVLMQNLQYGTLALSGLGIGISVAGFAATIAKLNAIEKRLESLSNEIAQVTNERRNDELKGVFAELGADLQNVETLVSRRDPQRVAEQLQLSLSRAARRIEAHFLRECDFTELKSISLERLDRLWTLAAAIRLCQDSSMQALISGNDLKVAEQIGRGEIDRQIGMMRVLSPDTLSRLVSRSERDTTKARELRIIALEQSRVLRDGIKGGVLALAGQISIAETLRREGMSGTAYMRQIMEPTDEPLLCLVPAAAAS</sequence>
<keyword evidence="2" id="KW-0472">Membrane</keyword>
<keyword evidence="1" id="KW-0175">Coiled coil</keyword>
<keyword evidence="4" id="KW-1185">Reference proteome</keyword>
<keyword evidence="2" id="KW-1133">Transmembrane helix</keyword>
<gene>
    <name evidence="3" type="ORF">SAMN05421774_11812</name>
</gene>
<evidence type="ECO:0000256" key="2">
    <source>
        <dbReference type="SAM" id="Phobius"/>
    </source>
</evidence>
<keyword evidence="2" id="KW-0812">Transmembrane</keyword>
<dbReference type="Proteomes" id="UP000186141">
    <property type="component" value="Unassembled WGS sequence"/>
</dbReference>
<reference evidence="3 4" key="1">
    <citation type="submission" date="2017-01" db="EMBL/GenBank/DDBJ databases">
        <authorList>
            <person name="Mah S.A."/>
            <person name="Swanson W.J."/>
            <person name="Moy G.W."/>
            <person name="Vacquier V.D."/>
        </authorList>
    </citation>
    <scope>NUCLEOTIDE SEQUENCE [LARGE SCALE GENOMIC DNA]</scope>
    <source>
        <strain evidence="3 4">DSM 26375</strain>
    </source>
</reference>
<organism evidence="3 4">
    <name type="scientific">Gemmobacter megaterium</name>
    <dbReference type="NCBI Taxonomy" id="1086013"/>
    <lineage>
        <taxon>Bacteria</taxon>
        <taxon>Pseudomonadati</taxon>
        <taxon>Pseudomonadota</taxon>
        <taxon>Alphaproteobacteria</taxon>
        <taxon>Rhodobacterales</taxon>
        <taxon>Paracoccaceae</taxon>
        <taxon>Gemmobacter</taxon>
    </lineage>
</organism>
<evidence type="ECO:0000313" key="4">
    <source>
        <dbReference type="Proteomes" id="UP000186141"/>
    </source>
</evidence>
<protein>
    <submittedName>
        <fullName evidence="3">Uncharacterized protein</fullName>
    </submittedName>
</protein>
<dbReference type="EMBL" id="FTOT01000018">
    <property type="protein sequence ID" value="SIT24682.1"/>
    <property type="molecule type" value="Genomic_DNA"/>
</dbReference>
<evidence type="ECO:0000313" key="3">
    <source>
        <dbReference type="EMBL" id="SIT24682.1"/>
    </source>
</evidence>
<evidence type="ECO:0000256" key="1">
    <source>
        <dbReference type="SAM" id="Coils"/>
    </source>
</evidence>
<accession>A0A1N7QP56</accession>